<keyword evidence="4 5" id="KW-0472">Membrane</keyword>
<dbReference type="STRING" id="1519643.SAMN06295933_3488"/>
<dbReference type="AlphaFoldDB" id="A0A1X7EYG7"/>
<keyword evidence="7" id="KW-1185">Reference proteome</keyword>
<dbReference type="RefSeq" id="WP_085104574.1">
    <property type="nucleotide sequence ID" value="NZ_FWZU01000007.1"/>
</dbReference>
<evidence type="ECO:0000313" key="7">
    <source>
        <dbReference type="Proteomes" id="UP000192906"/>
    </source>
</evidence>
<protein>
    <submittedName>
        <fullName evidence="6">Fusaric acid resistance protein family protein</fullName>
    </submittedName>
</protein>
<evidence type="ECO:0000256" key="3">
    <source>
        <dbReference type="ARBA" id="ARBA00022989"/>
    </source>
</evidence>
<comment type="subcellular location">
    <subcellularLocation>
        <location evidence="1">Membrane</location>
        <topology evidence="1">Multi-pass membrane protein</topology>
    </subcellularLocation>
</comment>
<dbReference type="OrthoDB" id="5447986at2"/>
<organism evidence="6 7">
    <name type="scientific">Desulfovibrio gilichinskyi</name>
    <dbReference type="NCBI Taxonomy" id="1519643"/>
    <lineage>
        <taxon>Bacteria</taxon>
        <taxon>Pseudomonadati</taxon>
        <taxon>Thermodesulfobacteriota</taxon>
        <taxon>Desulfovibrionia</taxon>
        <taxon>Desulfovibrionales</taxon>
        <taxon>Desulfovibrionaceae</taxon>
        <taxon>Desulfovibrio</taxon>
    </lineage>
</organism>
<keyword evidence="2 5" id="KW-0812">Transmembrane</keyword>
<evidence type="ECO:0000256" key="4">
    <source>
        <dbReference type="ARBA" id="ARBA00023136"/>
    </source>
</evidence>
<dbReference type="Pfam" id="PF04632">
    <property type="entry name" value="FUSC"/>
    <property type="match status" value="1"/>
</dbReference>
<evidence type="ECO:0000256" key="1">
    <source>
        <dbReference type="ARBA" id="ARBA00004141"/>
    </source>
</evidence>
<name>A0A1X7EYG7_9BACT</name>
<evidence type="ECO:0000313" key="6">
    <source>
        <dbReference type="EMBL" id="SMF42307.1"/>
    </source>
</evidence>
<keyword evidence="3 5" id="KW-1133">Transmembrane helix</keyword>
<dbReference type="InterPro" id="IPR006726">
    <property type="entry name" value="PHBA_efflux_AaeB/fusaric-R"/>
</dbReference>
<dbReference type="EMBL" id="FWZU01000007">
    <property type="protein sequence ID" value="SMF42307.1"/>
    <property type="molecule type" value="Genomic_DNA"/>
</dbReference>
<evidence type="ECO:0000256" key="5">
    <source>
        <dbReference type="SAM" id="Phobius"/>
    </source>
</evidence>
<dbReference type="GO" id="GO:0022857">
    <property type="term" value="F:transmembrane transporter activity"/>
    <property type="evidence" value="ECO:0007669"/>
    <property type="project" value="InterPro"/>
</dbReference>
<feature type="transmembrane region" description="Helical" evidence="5">
    <location>
        <begin position="85"/>
        <end position="101"/>
    </location>
</feature>
<evidence type="ECO:0000256" key="2">
    <source>
        <dbReference type="ARBA" id="ARBA00022692"/>
    </source>
</evidence>
<dbReference type="Proteomes" id="UP000192906">
    <property type="component" value="Unassembled WGS sequence"/>
</dbReference>
<dbReference type="GO" id="GO:0005886">
    <property type="term" value="C:plasma membrane"/>
    <property type="evidence" value="ECO:0007669"/>
    <property type="project" value="InterPro"/>
</dbReference>
<sequence>MFTPQSQSPHLKHGVKTGIAAVMAYSVANLFHLSYGYWAALSAVIVMQINVADSIKMCWYRFSGTAIGAAIGIICIVIFPETPSMTLLSLFVSSAFCAYMTRYNDRYRMAAITTTIVTLASLGEAHRIEYGLFRVLEITVGVASAFLVSVLIWPLRAAEALKDSLCSQFSECADHYENLMESFLNMQTSVDPELLDSFNSKILLNRETYLKVMRHERLLYVEDTDLLGLKVSTLEKGASHMRAMLHALNNVQGEGYEIIMRDELRTLSKVTAESMRAISAGETPDEDALQNAFDAAQDRLQSLRNEGVTRRFYLQKMVQFFAFYHSAQFICKDLLQYTRQRKKVMEALSEN</sequence>
<dbReference type="PANTHER" id="PTHR47804:SF3">
    <property type="entry name" value="PROTEIN BRE4"/>
    <property type="match status" value="1"/>
</dbReference>
<dbReference type="PANTHER" id="PTHR47804">
    <property type="entry name" value="60S RIBOSOMAL PROTEIN L19"/>
    <property type="match status" value="1"/>
</dbReference>
<proteinExistence type="predicted"/>
<dbReference type="InterPro" id="IPR052430">
    <property type="entry name" value="IVT-Associated"/>
</dbReference>
<accession>A0A1X7EYG7</accession>
<feature type="transmembrane region" description="Helical" evidence="5">
    <location>
        <begin position="135"/>
        <end position="155"/>
    </location>
</feature>
<reference evidence="7" key="1">
    <citation type="submission" date="2017-04" db="EMBL/GenBank/DDBJ databases">
        <authorList>
            <person name="Varghese N."/>
            <person name="Submissions S."/>
        </authorList>
    </citation>
    <scope>NUCLEOTIDE SEQUENCE [LARGE SCALE GENOMIC DNA]</scope>
    <source>
        <strain evidence="7">K3S</strain>
    </source>
</reference>
<gene>
    <name evidence="6" type="ORF">SAMN06295933_3488</name>
</gene>
<feature type="transmembrane region" description="Helical" evidence="5">
    <location>
        <begin position="35"/>
        <end position="52"/>
    </location>
</feature>
<feature type="transmembrane region" description="Helical" evidence="5">
    <location>
        <begin position="59"/>
        <end position="79"/>
    </location>
</feature>